<dbReference type="Pfam" id="PF21834">
    <property type="entry name" value="DUF6894"/>
    <property type="match status" value="1"/>
</dbReference>
<gene>
    <name evidence="2" type="ORF">D3273_09855</name>
</gene>
<keyword evidence="3" id="KW-1185">Reference proteome</keyword>
<dbReference type="AlphaFoldDB" id="A0A4Q2UAU9"/>
<reference evidence="2 3" key="1">
    <citation type="submission" date="2018-12" db="EMBL/GenBank/DDBJ databases">
        <authorList>
            <person name="Grouzdev D.S."/>
            <person name="Krutkina M.S."/>
        </authorList>
    </citation>
    <scope>NUCLEOTIDE SEQUENCE [LARGE SCALE GENOMIC DNA]</scope>
    <source>
        <strain evidence="2 3">RmlP026</strain>
    </source>
</reference>
<proteinExistence type="predicted"/>
<dbReference type="Proteomes" id="UP000290759">
    <property type="component" value="Unassembled WGS sequence"/>
</dbReference>
<organism evidence="2 3">
    <name type="scientific">Lichenibacterium minor</name>
    <dbReference type="NCBI Taxonomy" id="2316528"/>
    <lineage>
        <taxon>Bacteria</taxon>
        <taxon>Pseudomonadati</taxon>
        <taxon>Pseudomonadota</taxon>
        <taxon>Alphaproteobacteria</taxon>
        <taxon>Hyphomicrobiales</taxon>
        <taxon>Lichenihabitantaceae</taxon>
        <taxon>Lichenibacterium</taxon>
    </lineage>
</organism>
<evidence type="ECO:0000313" key="2">
    <source>
        <dbReference type="EMBL" id="RYC32321.1"/>
    </source>
</evidence>
<accession>A0A4Q2UAU9</accession>
<reference evidence="2 3" key="2">
    <citation type="submission" date="2019-02" db="EMBL/GenBank/DDBJ databases">
        <title>'Lichenibacterium ramalinii' gen. nov. sp. nov., 'Lichenibacterium minor' gen. nov. sp. nov.</title>
        <authorList>
            <person name="Pankratov T."/>
        </authorList>
    </citation>
    <scope>NUCLEOTIDE SEQUENCE [LARGE SCALE GENOMIC DNA]</scope>
    <source>
        <strain evidence="2 3">RmlP026</strain>
    </source>
</reference>
<dbReference type="EMBL" id="QYBB01000008">
    <property type="protein sequence ID" value="RYC32321.1"/>
    <property type="molecule type" value="Genomic_DNA"/>
</dbReference>
<comment type="caution">
    <text evidence="2">The sequence shown here is derived from an EMBL/GenBank/DDBJ whole genome shotgun (WGS) entry which is preliminary data.</text>
</comment>
<evidence type="ECO:0000259" key="1">
    <source>
        <dbReference type="Pfam" id="PF21834"/>
    </source>
</evidence>
<feature type="domain" description="DUF6894" evidence="1">
    <location>
        <begin position="3"/>
        <end position="69"/>
    </location>
</feature>
<protein>
    <recommendedName>
        <fullName evidence="1">DUF6894 domain-containing protein</fullName>
    </recommendedName>
</protein>
<sequence>MPLFYFDVRDGTGFHRDDFGSECDGFEDARRQAQSLLPDIVRHELPDGELHTVACDVRDETNRVVYRGKITFEGSRF</sequence>
<dbReference type="OrthoDB" id="8242967at2"/>
<dbReference type="InterPro" id="IPR054189">
    <property type="entry name" value="DUF6894"/>
</dbReference>
<dbReference type="RefSeq" id="WP_129225938.1">
    <property type="nucleotide sequence ID" value="NZ_QYBB01000008.1"/>
</dbReference>
<evidence type="ECO:0000313" key="3">
    <source>
        <dbReference type="Proteomes" id="UP000290759"/>
    </source>
</evidence>
<name>A0A4Q2UAU9_9HYPH</name>